<feature type="domain" description="HSac2" evidence="2">
    <location>
        <begin position="79"/>
        <end position="112"/>
    </location>
</feature>
<evidence type="ECO:0000256" key="1">
    <source>
        <dbReference type="SAM" id="MobiDB-lite"/>
    </source>
</evidence>
<proteinExistence type="predicted"/>
<dbReference type="EMBL" id="JAOPHQ010003730">
    <property type="protein sequence ID" value="KAK0141844.1"/>
    <property type="molecule type" value="Genomic_DNA"/>
</dbReference>
<evidence type="ECO:0000259" key="2">
    <source>
        <dbReference type="PROSITE" id="PS51791"/>
    </source>
</evidence>
<dbReference type="PANTHER" id="PTHR31108">
    <property type="entry name" value="TUMOR PROTEIN P63-REGULATED GENE 1-LIKE PROTEIN"/>
    <property type="match status" value="1"/>
</dbReference>
<dbReference type="InterPro" id="IPR034753">
    <property type="entry name" value="hSac2"/>
</dbReference>
<feature type="compositionally biased region" description="Pro residues" evidence="1">
    <location>
        <begin position="41"/>
        <end position="55"/>
    </location>
</feature>
<dbReference type="GO" id="GO:0005737">
    <property type="term" value="C:cytoplasm"/>
    <property type="evidence" value="ECO:0007669"/>
    <property type="project" value="TreeGrafter"/>
</dbReference>
<evidence type="ECO:0000313" key="4">
    <source>
        <dbReference type="Proteomes" id="UP001174136"/>
    </source>
</evidence>
<feature type="compositionally biased region" description="Low complexity" evidence="1">
    <location>
        <begin position="24"/>
        <end position="40"/>
    </location>
</feature>
<keyword evidence="4" id="KW-1185">Reference proteome</keyword>
<organism evidence="3 4">
    <name type="scientific">Merluccius polli</name>
    <name type="common">Benguela hake</name>
    <name type="synonym">Merluccius cadenati</name>
    <dbReference type="NCBI Taxonomy" id="89951"/>
    <lineage>
        <taxon>Eukaryota</taxon>
        <taxon>Metazoa</taxon>
        <taxon>Chordata</taxon>
        <taxon>Craniata</taxon>
        <taxon>Vertebrata</taxon>
        <taxon>Euteleostomi</taxon>
        <taxon>Actinopterygii</taxon>
        <taxon>Neopterygii</taxon>
        <taxon>Teleostei</taxon>
        <taxon>Neoteleostei</taxon>
        <taxon>Acanthomorphata</taxon>
        <taxon>Zeiogadaria</taxon>
        <taxon>Gadariae</taxon>
        <taxon>Gadiformes</taxon>
        <taxon>Gadoidei</taxon>
        <taxon>Merlucciidae</taxon>
        <taxon>Merluccius</taxon>
    </lineage>
</organism>
<dbReference type="PANTHER" id="PTHR31108:SF6">
    <property type="entry name" value="TUMOR PROTEIN P63-REGULATED GENE 1 PROTEIN"/>
    <property type="match status" value="1"/>
</dbReference>
<dbReference type="Proteomes" id="UP001174136">
    <property type="component" value="Unassembled WGS sequence"/>
</dbReference>
<dbReference type="InterPro" id="IPR040242">
    <property type="entry name" value="TPRG1-like"/>
</dbReference>
<comment type="caution">
    <text evidence="3">The sequence shown here is derived from an EMBL/GenBank/DDBJ whole genome shotgun (WGS) entry which is preliminary data.</text>
</comment>
<gene>
    <name evidence="3" type="primary">Tprg1l</name>
    <name evidence="3" type="ORF">N1851_020491</name>
</gene>
<protein>
    <submittedName>
        <fullName evidence="3">Tumor protein p63-regulated gene 1-like protein</fullName>
    </submittedName>
</protein>
<reference evidence="3" key="1">
    <citation type="journal article" date="2023" name="Front. Mar. Sci.">
        <title>A new Merluccius polli reference genome to investigate the effects of global change in West African waters.</title>
        <authorList>
            <person name="Mateo J.L."/>
            <person name="Blanco-Fernandez C."/>
            <person name="Garcia-Vazquez E."/>
            <person name="Machado-Schiaffino G."/>
        </authorList>
    </citation>
    <scope>NUCLEOTIDE SEQUENCE</scope>
    <source>
        <strain evidence="3">C29</strain>
        <tissue evidence="3">Fin</tissue>
    </source>
</reference>
<evidence type="ECO:0000313" key="3">
    <source>
        <dbReference type="EMBL" id="KAK0141844.1"/>
    </source>
</evidence>
<sequence>MEVEGDDVSTTVDLGDPPAGDGLPVSPAAAERPSEEAGAPPQVPPAESPSAPPPAAARAGPPNRWLTALDQFKMKRFFVLRPGTLTQAMEDIQALVDKDEDGAVQGLWLMAE</sequence>
<name>A0AA47MKM3_MERPO</name>
<feature type="region of interest" description="Disordered" evidence="1">
    <location>
        <begin position="1"/>
        <end position="62"/>
    </location>
</feature>
<dbReference type="PROSITE" id="PS51791">
    <property type="entry name" value="HSAC2"/>
    <property type="match status" value="1"/>
</dbReference>
<accession>A0AA47MKM3</accession>
<dbReference type="AlphaFoldDB" id="A0AA47MKM3"/>